<dbReference type="OrthoDB" id="416741at2759"/>
<evidence type="ECO:0000256" key="5">
    <source>
        <dbReference type="ARBA" id="ARBA00022759"/>
    </source>
</evidence>
<dbReference type="InterPro" id="IPR000999">
    <property type="entry name" value="RNase_III_dom"/>
</dbReference>
<evidence type="ECO:0000256" key="3">
    <source>
        <dbReference type="ARBA" id="ARBA00022722"/>
    </source>
</evidence>
<comment type="cofactor">
    <cofactor evidence="1">
        <name>Mn(2+)</name>
        <dbReference type="ChEBI" id="CHEBI:29035"/>
    </cofactor>
</comment>
<dbReference type="EMBL" id="QJKJ01010565">
    <property type="protein sequence ID" value="RDX73328.1"/>
    <property type="molecule type" value="Genomic_DNA"/>
</dbReference>
<gene>
    <name evidence="10" type="ORF">CR513_47083</name>
</gene>
<reference evidence="10" key="1">
    <citation type="submission" date="2018-05" db="EMBL/GenBank/DDBJ databases">
        <title>Draft genome of Mucuna pruriens seed.</title>
        <authorList>
            <person name="Nnadi N.E."/>
            <person name="Vos R."/>
            <person name="Hasami M.H."/>
            <person name="Devisetty U.K."/>
            <person name="Aguiy J.C."/>
        </authorList>
    </citation>
    <scope>NUCLEOTIDE SEQUENCE [LARGE SCALE GENOMIC DNA]</scope>
    <source>
        <strain evidence="10">JCA_2017</strain>
    </source>
</reference>
<comment type="caution">
    <text evidence="10">The sequence shown here is derived from an EMBL/GenBank/DDBJ whole genome shotgun (WGS) entry which is preliminary data.</text>
</comment>
<dbReference type="InterPro" id="IPR036389">
    <property type="entry name" value="RNase_III_sf"/>
</dbReference>
<comment type="cofactor">
    <cofactor evidence="2">
        <name>Mg(2+)</name>
        <dbReference type="ChEBI" id="CHEBI:18420"/>
    </cofactor>
</comment>
<name>A0A371F4U1_MUCPR</name>
<dbReference type="CDD" id="cd00593">
    <property type="entry name" value="RIBOc"/>
    <property type="match status" value="1"/>
</dbReference>
<evidence type="ECO:0000256" key="6">
    <source>
        <dbReference type="ARBA" id="ARBA00022801"/>
    </source>
</evidence>
<evidence type="ECO:0000313" key="11">
    <source>
        <dbReference type="Proteomes" id="UP000257109"/>
    </source>
</evidence>
<dbReference type="PROSITE" id="PS00517">
    <property type="entry name" value="RNASE_3_1"/>
    <property type="match status" value="1"/>
</dbReference>
<accession>A0A371F4U1</accession>
<dbReference type="GO" id="GO:0005634">
    <property type="term" value="C:nucleus"/>
    <property type="evidence" value="ECO:0007669"/>
    <property type="project" value="TreeGrafter"/>
</dbReference>
<keyword evidence="4" id="KW-0479">Metal-binding</keyword>
<dbReference type="GO" id="GO:0003723">
    <property type="term" value="F:RNA binding"/>
    <property type="evidence" value="ECO:0007669"/>
    <property type="project" value="UniProtKB-KW"/>
</dbReference>
<evidence type="ECO:0000256" key="2">
    <source>
        <dbReference type="ARBA" id="ARBA00001946"/>
    </source>
</evidence>
<organism evidence="10 11">
    <name type="scientific">Mucuna pruriens</name>
    <name type="common">Velvet bean</name>
    <name type="synonym">Dolichos pruriens</name>
    <dbReference type="NCBI Taxonomy" id="157652"/>
    <lineage>
        <taxon>Eukaryota</taxon>
        <taxon>Viridiplantae</taxon>
        <taxon>Streptophyta</taxon>
        <taxon>Embryophyta</taxon>
        <taxon>Tracheophyta</taxon>
        <taxon>Spermatophyta</taxon>
        <taxon>Magnoliopsida</taxon>
        <taxon>eudicotyledons</taxon>
        <taxon>Gunneridae</taxon>
        <taxon>Pentapetalae</taxon>
        <taxon>rosids</taxon>
        <taxon>fabids</taxon>
        <taxon>Fabales</taxon>
        <taxon>Fabaceae</taxon>
        <taxon>Papilionoideae</taxon>
        <taxon>50 kb inversion clade</taxon>
        <taxon>NPAAA clade</taxon>
        <taxon>indigoferoid/millettioid clade</taxon>
        <taxon>Phaseoleae</taxon>
        <taxon>Mucuna</taxon>
    </lineage>
</organism>
<dbReference type="FunFam" id="1.10.1520.10:FF:000004">
    <property type="entry name" value="Endoribonuclease dicer-like 1"/>
    <property type="match status" value="1"/>
</dbReference>
<dbReference type="SMART" id="SM00535">
    <property type="entry name" value="RIBOc"/>
    <property type="match status" value="1"/>
</dbReference>
<keyword evidence="5" id="KW-0255">Endonuclease</keyword>
<dbReference type="Gene3D" id="1.10.1520.10">
    <property type="entry name" value="Ribonuclease III domain"/>
    <property type="match status" value="1"/>
</dbReference>
<dbReference type="AlphaFoldDB" id="A0A371F4U1"/>
<evidence type="ECO:0000259" key="9">
    <source>
        <dbReference type="PROSITE" id="PS50142"/>
    </source>
</evidence>
<evidence type="ECO:0000256" key="4">
    <source>
        <dbReference type="ARBA" id="ARBA00022723"/>
    </source>
</evidence>
<dbReference type="GO" id="GO:0004525">
    <property type="term" value="F:ribonuclease III activity"/>
    <property type="evidence" value="ECO:0007669"/>
    <property type="project" value="InterPro"/>
</dbReference>
<keyword evidence="11" id="KW-1185">Reference proteome</keyword>
<dbReference type="STRING" id="157652.A0A371F4U1"/>
<dbReference type="PANTHER" id="PTHR14950:SF54">
    <property type="entry name" value="RNASE II-LIKE 1"/>
    <property type="match status" value="1"/>
</dbReference>
<proteinExistence type="predicted"/>
<sequence>MEEACECEDQIAIVQEMLKNVFNDVPMNDSNKASKETKDLFPQPQSLNGVEAILKYEFKNKCLLEEAFTHASYPNEKCLSYERLEYVGDAVLNLLVTKEQFFEYPDLDSGRLTRLRAANVDTEKLARVCIRHGFHRFLRHRKPRLEQQIQEFTKAMAEYPLHSNGLIDVPKDLANIVESTIGAVFIDCGSSIDIVWE</sequence>
<dbReference type="PANTHER" id="PTHR14950">
    <property type="entry name" value="DICER-RELATED"/>
    <property type="match status" value="1"/>
</dbReference>
<dbReference type="Proteomes" id="UP000257109">
    <property type="component" value="Unassembled WGS sequence"/>
</dbReference>
<evidence type="ECO:0000256" key="1">
    <source>
        <dbReference type="ARBA" id="ARBA00001936"/>
    </source>
</evidence>
<dbReference type="Pfam" id="PF00636">
    <property type="entry name" value="Ribonuclease_3"/>
    <property type="match status" value="1"/>
</dbReference>
<dbReference type="PROSITE" id="PS50142">
    <property type="entry name" value="RNASE_3_2"/>
    <property type="match status" value="1"/>
</dbReference>
<dbReference type="GO" id="GO:0005737">
    <property type="term" value="C:cytoplasm"/>
    <property type="evidence" value="ECO:0007669"/>
    <property type="project" value="TreeGrafter"/>
</dbReference>
<protein>
    <submittedName>
        <fullName evidence="10">Ribonuclease 3-like protein 3</fullName>
    </submittedName>
</protein>
<evidence type="ECO:0000313" key="10">
    <source>
        <dbReference type="EMBL" id="RDX73328.1"/>
    </source>
</evidence>
<dbReference type="GO" id="GO:0046872">
    <property type="term" value="F:metal ion binding"/>
    <property type="evidence" value="ECO:0007669"/>
    <property type="project" value="UniProtKB-KW"/>
</dbReference>
<feature type="non-terminal residue" evidence="10">
    <location>
        <position position="197"/>
    </location>
</feature>
<evidence type="ECO:0000256" key="7">
    <source>
        <dbReference type="ARBA" id="ARBA00022842"/>
    </source>
</evidence>
<dbReference type="GO" id="GO:0030422">
    <property type="term" value="P:siRNA processing"/>
    <property type="evidence" value="ECO:0007669"/>
    <property type="project" value="TreeGrafter"/>
</dbReference>
<evidence type="ECO:0000256" key="8">
    <source>
        <dbReference type="ARBA" id="ARBA00022884"/>
    </source>
</evidence>
<keyword evidence="7" id="KW-0460">Magnesium</keyword>
<keyword evidence="8" id="KW-0694">RNA-binding</keyword>
<dbReference type="SUPFAM" id="SSF69065">
    <property type="entry name" value="RNase III domain-like"/>
    <property type="match status" value="1"/>
</dbReference>
<keyword evidence="3" id="KW-0540">Nuclease</keyword>
<feature type="non-terminal residue" evidence="10">
    <location>
        <position position="1"/>
    </location>
</feature>
<feature type="domain" description="RNase III" evidence="9">
    <location>
        <begin position="47"/>
        <end position="189"/>
    </location>
</feature>
<keyword evidence="6" id="KW-0378">Hydrolase</keyword>